<evidence type="ECO:0000256" key="3">
    <source>
        <dbReference type="ARBA" id="ARBA00022741"/>
    </source>
</evidence>
<organism evidence="9 10">
    <name type="scientific">Aureimonas glaciei</name>
    <dbReference type="NCBI Taxonomy" id="1776957"/>
    <lineage>
        <taxon>Bacteria</taxon>
        <taxon>Pseudomonadati</taxon>
        <taxon>Pseudomonadota</taxon>
        <taxon>Alphaproteobacteria</taxon>
        <taxon>Hyphomicrobiales</taxon>
        <taxon>Aurantimonadaceae</taxon>
        <taxon>Aureimonas</taxon>
    </lineage>
</organism>
<dbReference type="GO" id="GO:0005524">
    <property type="term" value="F:ATP binding"/>
    <property type="evidence" value="ECO:0007669"/>
    <property type="project" value="UniProtKB-KW"/>
</dbReference>
<dbReference type="InterPro" id="IPR037051">
    <property type="entry name" value="4-carb_acid_sugar_kinase_N_sf"/>
</dbReference>
<keyword evidence="6" id="KW-0119">Carbohydrate metabolism</keyword>
<reference evidence="9" key="2">
    <citation type="submission" date="2020-09" db="EMBL/GenBank/DDBJ databases">
        <authorList>
            <person name="Sun Q."/>
            <person name="Zhou Y."/>
        </authorList>
    </citation>
    <scope>NUCLEOTIDE SEQUENCE</scope>
    <source>
        <strain evidence="9">CGMCC 1.15493</strain>
    </source>
</reference>
<name>A0A917DDP8_9HYPH</name>
<feature type="domain" description="Four-carbon acid sugar kinase nucleotide binding" evidence="8">
    <location>
        <begin position="274"/>
        <end position="350"/>
    </location>
</feature>
<evidence type="ECO:0000259" key="7">
    <source>
        <dbReference type="Pfam" id="PF07005"/>
    </source>
</evidence>
<dbReference type="Pfam" id="PF07005">
    <property type="entry name" value="SBD_N"/>
    <property type="match status" value="1"/>
</dbReference>
<reference evidence="9" key="1">
    <citation type="journal article" date="2014" name="Int. J. Syst. Evol. Microbiol.">
        <title>Complete genome sequence of Corynebacterium casei LMG S-19264T (=DSM 44701T), isolated from a smear-ripened cheese.</title>
        <authorList>
            <consortium name="US DOE Joint Genome Institute (JGI-PGF)"/>
            <person name="Walter F."/>
            <person name="Albersmeier A."/>
            <person name="Kalinowski J."/>
            <person name="Ruckert C."/>
        </authorList>
    </citation>
    <scope>NUCLEOTIDE SEQUENCE</scope>
    <source>
        <strain evidence="9">CGMCC 1.15493</strain>
    </source>
</reference>
<evidence type="ECO:0000259" key="8">
    <source>
        <dbReference type="Pfam" id="PF17042"/>
    </source>
</evidence>
<evidence type="ECO:0000256" key="1">
    <source>
        <dbReference type="ARBA" id="ARBA00005715"/>
    </source>
</evidence>
<dbReference type="Proteomes" id="UP000613160">
    <property type="component" value="Unassembled WGS sequence"/>
</dbReference>
<sequence>MTAGSVFAATDGFCIVADDLTGALDTAGSLASPSQPFEVPLGDAPPRGTRIALDTDSRDLGEDEAGQRVARAIEAFAGRDGALVFKKIDSVMRGHPVAETVAALRAGRFDRVLVAPAFPALGRVTRNGRQFVLGTEGAWAVGPSLPEAFGAHGLSAIRLGDADRPGAVYVVDAEDDAELHRAARSIGALGGRTLYVGSAGLAQALAAGAAAPIDVPRLDLAICGTAHPVTLAQVESLARLAIAVEPMTGGPLRHAGFPRVHIAPGGVFDEGAARRLIAQSLAALTREGPAPRTALVTGGWTLRALLQAADAGSLVCLGLYRPGIPVSRVVGGRWHDTMIVSKSGGFGEAGLLHALFQPAPEAGAA</sequence>
<dbReference type="RefSeq" id="WP_188853234.1">
    <property type="nucleotide sequence ID" value="NZ_BMJJ01000009.1"/>
</dbReference>
<dbReference type="GO" id="GO:0016301">
    <property type="term" value="F:kinase activity"/>
    <property type="evidence" value="ECO:0007669"/>
    <property type="project" value="UniProtKB-KW"/>
</dbReference>
<dbReference type="EMBL" id="BMJJ01000009">
    <property type="protein sequence ID" value="GGD29405.1"/>
    <property type="molecule type" value="Genomic_DNA"/>
</dbReference>
<evidence type="ECO:0008006" key="11">
    <source>
        <dbReference type="Google" id="ProtNLM"/>
    </source>
</evidence>
<dbReference type="Gene3D" id="3.40.980.20">
    <property type="entry name" value="Four-carbon acid sugar kinase, nucleotide binding domain"/>
    <property type="match status" value="1"/>
</dbReference>
<evidence type="ECO:0000256" key="2">
    <source>
        <dbReference type="ARBA" id="ARBA00022679"/>
    </source>
</evidence>
<feature type="domain" description="Four-carbon acid sugar kinase N-terminal" evidence="7">
    <location>
        <begin position="14"/>
        <end position="133"/>
    </location>
</feature>
<dbReference type="AlphaFoldDB" id="A0A917DDP8"/>
<keyword evidence="4" id="KW-0418">Kinase</keyword>
<keyword evidence="10" id="KW-1185">Reference proteome</keyword>
<dbReference type="InterPro" id="IPR042213">
    <property type="entry name" value="NBD_C_sf"/>
</dbReference>
<comment type="caution">
    <text evidence="9">The sequence shown here is derived from an EMBL/GenBank/DDBJ whole genome shotgun (WGS) entry which is preliminary data.</text>
</comment>
<dbReference type="Gene3D" id="3.40.50.10840">
    <property type="entry name" value="Putative sugar-binding, N-terminal domain"/>
    <property type="match status" value="1"/>
</dbReference>
<accession>A0A917DDP8</accession>
<evidence type="ECO:0000256" key="5">
    <source>
        <dbReference type="ARBA" id="ARBA00022840"/>
    </source>
</evidence>
<protein>
    <recommendedName>
        <fullName evidence="11">Four-carbon acid sugar kinase family protein</fullName>
    </recommendedName>
</protein>
<comment type="similarity">
    <text evidence="1">Belongs to the four-carbon acid sugar kinase family.</text>
</comment>
<evidence type="ECO:0000256" key="4">
    <source>
        <dbReference type="ARBA" id="ARBA00022777"/>
    </source>
</evidence>
<proteinExistence type="inferred from homology"/>
<evidence type="ECO:0000313" key="10">
    <source>
        <dbReference type="Proteomes" id="UP000613160"/>
    </source>
</evidence>
<keyword evidence="5" id="KW-0067">ATP-binding</keyword>
<keyword evidence="2" id="KW-0808">Transferase</keyword>
<dbReference type="InterPro" id="IPR031475">
    <property type="entry name" value="NBD_C"/>
</dbReference>
<evidence type="ECO:0000313" key="9">
    <source>
        <dbReference type="EMBL" id="GGD29405.1"/>
    </source>
</evidence>
<gene>
    <name evidence="9" type="ORF">GCM10011335_35670</name>
</gene>
<keyword evidence="3" id="KW-0547">Nucleotide-binding</keyword>
<dbReference type="InterPro" id="IPR010737">
    <property type="entry name" value="4-carb_acid_sugar_kinase_N"/>
</dbReference>
<dbReference type="Pfam" id="PF17042">
    <property type="entry name" value="NBD_C"/>
    <property type="match status" value="1"/>
</dbReference>
<dbReference type="SUPFAM" id="SSF142764">
    <property type="entry name" value="YgbK-like"/>
    <property type="match status" value="1"/>
</dbReference>
<evidence type="ECO:0000256" key="6">
    <source>
        <dbReference type="ARBA" id="ARBA00023277"/>
    </source>
</evidence>